<proteinExistence type="predicted"/>
<dbReference type="Proteomes" id="UP001165306">
    <property type="component" value="Unassembled WGS sequence"/>
</dbReference>
<feature type="compositionally biased region" description="Basic and acidic residues" evidence="1">
    <location>
        <begin position="102"/>
        <end position="115"/>
    </location>
</feature>
<keyword evidence="3" id="KW-1185">Reference proteome</keyword>
<evidence type="ECO:0000256" key="1">
    <source>
        <dbReference type="SAM" id="MobiDB-lite"/>
    </source>
</evidence>
<feature type="region of interest" description="Disordered" evidence="1">
    <location>
        <begin position="90"/>
        <end position="115"/>
    </location>
</feature>
<organism evidence="2 3">
    <name type="scientific">Thermalbibacter longus</name>
    <dbReference type="NCBI Taxonomy" id="2951981"/>
    <lineage>
        <taxon>Bacteria</taxon>
        <taxon>Pseudomonadati</taxon>
        <taxon>Thermomicrobiota</taxon>
        <taxon>Thermomicrobia</taxon>
        <taxon>Thermomicrobiales</taxon>
        <taxon>Thermomicrobiaceae</taxon>
        <taxon>Thermalbibacter</taxon>
    </lineage>
</organism>
<comment type="caution">
    <text evidence="2">The sequence shown here is derived from an EMBL/GenBank/DDBJ whole genome shotgun (WGS) entry which is preliminary data.</text>
</comment>
<dbReference type="GO" id="GO:0016787">
    <property type="term" value="F:hydrolase activity"/>
    <property type="evidence" value="ECO:0007669"/>
    <property type="project" value="UniProtKB-KW"/>
</dbReference>
<protein>
    <submittedName>
        <fullName evidence="2">Glycosyl hydrolase</fullName>
    </submittedName>
</protein>
<gene>
    <name evidence="2" type="ORF">NET02_03145</name>
</gene>
<evidence type="ECO:0000313" key="2">
    <source>
        <dbReference type="EMBL" id="MCM8748131.1"/>
    </source>
</evidence>
<sequence length="339" mass="38306">LYQPRPTVRMKVYHGFGSSVSGTVNYRWAGPLVYAAWVEELPTAVTEERPLDAGKNPPDGVIVTYYLRERPEGEVRLTFLDMAGNELRSFSSEKPADPLPELPKEKKPKEEPRLEKEAGFHQFVWDLRVAGARRVVGDKSYEEYLAGPRVVPGAYQVRLTVGEQSWTQAFDVRRDPRIEATEEDLREQFDLLLRIRDKVSEAHDAINQIRSVRQQLGEWRKRIEAQDGRTELIEAAGELEKKLVEIEEELIQPKMDDPRQFPWKLAARLAALTSFVESADSRPTQGEREVYATLAGAIDEQLSRLRELLATELAELNRRLAAAGVPAIVPRTALVPAGG</sequence>
<dbReference type="AlphaFoldDB" id="A0AA41WEV3"/>
<evidence type="ECO:0000313" key="3">
    <source>
        <dbReference type="Proteomes" id="UP001165306"/>
    </source>
</evidence>
<dbReference type="EMBL" id="JAMSLR010000002">
    <property type="protein sequence ID" value="MCM8748131.1"/>
    <property type="molecule type" value="Genomic_DNA"/>
</dbReference>
<accession>A0AA41WEV3</accession>
<keyword evidence="2" id="KW-0378">Hydrolase</keyword>
<name>A0AA41WEV3_9BACT</name>
<feature type="non-terminal residue" evidence="2">
    <location>
        <position position="1"/>
    </location>
</feature>
<reference evidence="2" key="1">
    <citation type="submission" date="2022-06" db="EMBL/GenBank/DDBJ databases">
        <title>CFH 74404 Thermomicrobiaceae sp.</title>
        <authorList>
            <person name="Ming H."/>
            <person name="Li W.-J."/>
            <person name="Zhao Z."/>
        </authorList>
    </citation>
    <scope>NUCLEOTIDE SEQUENCE</scope>
    <source>
        <strain evidence="2">CFH 74404</strain>
    </source>
</reference>